<dbReference type="GO" id="GO:0015668">
    <property type="term" value="F:type III site-specific deoxyribonuclease activity"/>
    <property type="evidence" value="ECO:0007669"/>
    <property type="project" value="InterPro"/>
</dbReference>
<dbReference type="InterPro" id="IPR027417">
    <property type="entry name" value="P-loop_NTPase"/>
</dbReference>
<keyword evidence="2" id="KW-0255">Endonuclease</keyword>
<dbReference type="SUPFAM" id="SSF52540">
    <property type="entry name" value="P-loop containing nucleoside triphosphate hydrolases"/>
    <property type="match status" value="1"/>
</dbReference>
<keyword evidence="3" id="KW-1185">Reference proteome</keyword>
<dbReference type="InterPro" id="IPR050742">
    <property type="entry name" value="Helicase_Restrict-Modif_Enz"/>
</dbReference>
<evidence type="ECO:0000259" key="1">
    <source>
        <dbReference type="PROSITE" id="PS51192"/>
    </source>
</evidence>
<accession>A0A096AVI8</accession>
<feature type="domain" description="Helicase ATP-binding" evidence="1">
    <location>
        <begin position="77"/>
        <end position="279"/>
    </location>
</feature>
<reference evidence="2 3" key="1">
    <citation type="submission" date="2014-07" db="EMBL/GenBank/DDBJ databases">
        <authorList>
            <person name="McCorrison J."/>
            <person name="Sanka R."/>
            <person name="Torralba M."/>
            <person name="Gillis M."/>
            <person name="Haft D.H."/>
            <person name="Methe B."/>
            <person name="Sutton G."/>
            <person name="Nelson K.E."/>
        </authorList>
    </citation>
    <scope>NUCLEOTIDE SEQUENCE [LARGE SCALE GENOMIC DNA]</scope>
    <source>
        <strain evidence="2 3">DNF00058</strain>
    </source>
</reference>
<dbReference type="AlphaFoldDB" id="A0A096AVI8"/>
<gene>
    <name evidence="2" type="ORF">HMPREF9302_08745</name>
</gene>
<protein>
    <submittedName>
        <fullName evidence="2">Restriction endonuclease subunit R</fullName>
    </submittedName>
</protein>
<dbReference type="SMART" id="SM00487">
    <property type="entry name" value="DEXDc"/>
    <property type="match status" value="1"/>
</dbReference>
<dbReference type="Pfam" id="PF04851">
    <property type="entry name" value="ResIII"/>
    <property type="match status" value="1"/>
</dbReference>
<proteinExistence type="predicted"/>
<dbReference type="RefSeq" id="WP_036856616.1">
    <property type="nucleotide sequence ID" value="NZ_JRNU01000051.1"/>
</dbReference>
<dbReference type="GO" id="GO:0005829">
    <property type="term" value="C:cytosol"/>
    <property type="evidence" value="ECO:0007669"/>
    <property type="project" value="TreeGrafter"/>
</dbReference>
<dbReference type="OrthoDB" id="9804145at2"/>
<dbReference type="PANTHER" id="PTHR47396">
    <property type="entry name" value="TYPE I RESTRICTION ENZYME ECOKI R PROTEIN"/>
    <property type="match status" value="1"/>
</dbReference>
<name>A0A096AVI8_9BACT</name>
<sequence>MKIKYKHQGFQVEAARNVVRAFEGQPYQDSANYIMDWGAQKQLFETGFGNAPLKLDRADIKENVRTIQMEQGLKPIDHLEGEGINLTIEMETGTGKTYTYIKTMYELNKHYGWSKFIIVVPSVAIREGVYKSFETMQDHFAHEYGKRMQYFIYNSKQLTKIDSFASDNNLHAMIINTQAFNSSFNEDKNKEGRSGDATARIIFSKREEFGYRRPIDVLAKTNPVMIIDEPQSVLGANVHNSTRKGIKLFNPLALLLYSATHREVMNMVYRLDAIDAYNKKLVKKIEVKGIRQVGSTATNGFLYLDEIVVSKGKNPQARITYDIMGSTGNVRQTTKLVNEGFDLYEQSGQMAEYRDNYVVERIDGRAGSVKLLNGMTLYEGDSQGEVTEDIMRRIQIRETIKTHLERERQLFPKGIKVLSLFFIDHVENYRTYDEEGNGKGKFAKMFEEEYQRMLQELMPTFSDEAYTRYLSRFSIEQVHNGYFSKDKKGKFIDLKVKRGETGCSDDSAYNLIMKDKERLLSFDEPTRFIFSHSALREGWDNPNVFQICTLKNTANEIGKRQEVGRGMRLCVNKNGERQDADVLGDTVFDTNILTVIASESYEQFSKQLQHEIAEVVSDRPVVITPTLFVDNVFETVEGTKMKVTVDEARKIYNQLIKRDYVDDDGKLTNTYFEAKEAGTLCFGEQFESVKAGIIQTLDRVFNPQTIKIEDGRKPKEANFQEERFKKKQFQELWKRINVKTYYKVDFETSDLIHKSIDAINKHLSVTEIRMVVEEGHMEEIRDKESLEAGTAMVQNTAHTYHVRETVGAGVAYDLIGRLVAITGLTRKTIVAILKGIKPATFHQFKMNPEEFIRKVGNIIYDEKAMAVVQKICYQRTSNTYDVDIFTKDTLRGKIGINAIESTKSLYDLVVVDSEGVEKRFAEALETYDEVAVYTKLPHDFYINTPMGHYNPDWAIAFNEGTVKHIYFVAETKGNEWQRSQLRGAEDAKIECAARHFEAISHNNNIVYGVVKDYKTLCDKVMK</sequence>
<comment type="caution">
    <text evidence="2">The sequence shown here is derived from an EMBL/GenBank/DDBJ whole genome shotgun (WGS) entry which is preliminary data.</text>
</comment>
<dbReference type="GO" id="GO:0005524">
    <property type="term" value="F:ATP binding"/>
    <property type="evidence" value="ECO:0007669"/>
    <property type="project" value="InterPro"/>
</dbReference>
<dbReference type="PROSITE" id="PS51192">
    <property type="entry name" value="HELICASE_ATP_BIND_1"/>
    <property type="match status" value="1"/>
</dbReference>
<keyword evidence="2" id="KW-0540">Nuclease</keyword>
<dbReference type="Pfam" id="PF19778">
    <property type="entry name" value="RE_endonuc"/>
    <property type="match status" value="1"/>
</dbReference>
<dbReference type="InterPro" id="IPR014001">
    <property type="entry name" value="Helicase_ATP-bd"/>
</dbReference>
<evidence type="ECO:0000313" key="2">
    <source>
        <dbReference type="EMBL" id="KGF51103.1"/>
    </source>
</evidence>
<dbReference type="Gene3D" id="3.40.50.300">
    <property type="entry name" value="P-loop containing nucleotide triphosphate hydrolases"/>
    <property type="match status" value="2"/>
</dbReference>
<dbReference type="Proteomes" id="UP000029614">
    <property type="component" value="Unassembled WGS sequence"/>
</dbReference>
<dbReference type="EMBL" id="JRNU01000051">
    <property type="protein sequence ID" value="KGF51103.1"/>
    <property type="molecule type" value="Genomic_DNA"/>
</dbReference>
<dbReference type="PANTHER" id="PTHR47396:SF1">
    <property type="entry name" value="ATP-DEPENDENT HELICASE IRC3-RELATED"/>
    <property type="match status" value="1"/>
</dbReference>
<dbReference type="InterPro" id="IPR006935">
    <property type="entry name" value="Helicase/UvrB_N"/>
</dbReference>
<evidence type="ECO:0000313" key="3">
    <source>
        <dbReference type="Proteomes" id="UP000029614"/>
    </source>
</evidence>
<dbReference type="InterPro" id="IPR045572">
    <property type="entry name" value="RE_endonuc_C"/>
</dbReference>
<dbReference type="GO" id="GO:0003677">
    <property type="term" value="F:DNA binding"/>
    <property type="evidence" value="ECO:0007669"/>
    <property type="project" value="InterPro"/>
</dbReference>
<organism evidence="2 3">
    <name type="scientific">Prevotella amnii DNF00058</name>
    <dbReference type="NCBI Taxonomy" id="1401066"/>
    <lineage>
        <taxon>Bacteria</taxon>
        <taxon>Pseudomonadati</taxon>
        <taxon>Bacteroidota</taxon>
        <taxon>Bacteroidia</taxon>
        <taxon>Bacteroidales</taxon>
        <taxon>Prevotellaceae</taxon>
        <taxon>Prevotella</taxon>
    </lineage>
</organism>
<keyword evidence="2" id="KW-0378">Hydrolase</keyword>